<evidence type="ECO:0000313" key="9">
    <source>
        <dbReference type="EMBL" id="ALH96138.1"/>
    </source>
</evidence>
<dbReference type="GO" id="GO:0008381">
    <property type="term" value="F:mechanosensitive monoatomic ion channel activity"/>
    <property type="evidence" value="ECO:0007669"/>
    <property type="project" value="InterPro"/>
</dbReference>
<keyword evidence="3 6" id="KW-0812">Transmembrane</keyword>
<feature type="transmembrane region" description="Helical" evidence="6">
    <location>
        <begin position="72"/>
        <end position="92"/>
    </location>
</feature>
<evidence type="ECO:0000256" key="2">
    <source>
        <dbReference type="ARBA" id="ARBA00008017"/>
    </source>
</evidence>
<dbReference type="GO" id="GO:0005886">
    <property type="term" value="C:plasma membrane"/>
    <property type="evidence" value="ECO:0007669"/>
    <property type="project" value="TreeGrafter"/>
</dbReference>
<feature type="domain" description="Mechanosensitive ion channel MscS" evidence="7">
    <location>
        <begin position="186"/>
        <end position="253"/>
    </location>
</feature>
<dbReference type="InterPro" id="IPR049278">
    <property type="entry name" value="MS_channel_C"/>
</dbReference>
<proteinExistence type="inferred from homology"/>
<dbReference type="InterPro" id="IPR030192">
    <property type="entry name" value="YbdG"/>
</dbReference>
<dbReference type="Pfam" id="PF21082">
    <property type="entry name" value="MS_channel_3rd"/>
    <property type="match status" value="1"/>
</dbReference>
<keyword evidence="10" id="KW-1185">Reference proteome</keyword>
<evidence type="ECO:0000313" key="10">
    <source>
        <dbReference type="Proteomes" id="UP000064939"/>
    </source>
</evidence>
<dbReference type="EMBL" id="CP012808">
    <property type="protein sequence ID" value="ALH96138.1"/>
    <property type="molecule type" value="Genomic_DNA"/>
</dbReference>
<dbReference type="Pfam" id="PF00924">
    <property type="entry name" value="MS_channel_2nd"/>
    <property type="match status" value="1"/>
</dbReference>
<keyword evidence="5 6" id="KW-0472">Membrane</keyword>
<dbReference type="InterPro" id="IPR006685">
    <property type="entry name" value="MscS_channel_2nd"/>
</dbReference>
<dbReference type="PANTHER" id="PTHR30414:SF0">
    <property type="entry name" value="MINICONDUCTANCE MECHANOSENSITIVE CHANNEL YBDG"/>
    <property type="match status" value="1"/>
</dbReference>
<keyword evidence="4 6" id="KW-1133">Transmembrane helix</keyword>
<dbReference type="Proteomes" id="UP000064939">
    <property type="component" value="Chromosome"/>
</dbReference>
<feature type="domain" description="Mechanosensitive ion channel MscS C-terminal" evidence="8">
    <location>
        <begin position="334"/>
        <end position="396"/>
    </location>
</feature>
<comment type="subcellular location">
    <subcellularLocation>
        <location evidence="1">Endomembrane system</location>
        <topology evidence="1">Multi-pass membrane protein</topology>
    </subcellularLocation>
</comment>
<name>A0A0N9WFD1_9GAMM</name>
<evidence type="ECO:0000256" key="4">
    <source>
        <dbReference type="ARBA" id="ARBA00022989"/>
    </source>
</evidence>
<evidence type="ECO:0000259" key="8">
    <source>
        <dbReference type="Pfam" id="PF21082"/>
    </source>
</evidence>
<dbReference type="SUPFAM" id="SSF50182">
    <property type="entry name" value="Sm-like ribonucleoproteins"/>
    <property type="match status" value="1"/>
</dbReference>
<dbReference type="RefSeq" id="WP_054582021.1">
    <property type="nucleotide sequence ID" value="NZ_CP012808.1"/>
</dbReference>
<feature type="transmembrane region" description="Helical" evidence="6">
    <location>
        <begin position="143"/>
        <end position="162"/>
    </location>
</feature>
<evidence type="ECO:0000256" key="1">
    <source>
        <dbReference type="ARBA" id="ARBA00004127"/>
    </source>
</evidence>
<comment type="similarity">
    <text evidence="2">Belongs to the MscS (TC 1.A.23) family.</text>
</comment>
<feature type="transmembrane region" description="Helical" evidence="6">
    <location>
        <begin position="20"/>
        <end position="40"/>
    </location>
</feature>
<dbReference type="KEGG" id="aei:AOY20_11685"/>
<dbReference type="AlphaFoldDB" id="A0A0N9WFD1"/>
<accession>A0A0N9WFD1</accession>
<evidence type="ECO:0000256" key="6">
    <source>
        <dbReference type="SAM" id="Phobius"/>
    </source>
</evidence>
<dbReference type="InterPro" id="IPR010920">
    <property type="entry name" value="LSM_dom_sf"/>
</dbReference>
<dbReference type="STRING" id="1324350.AOY20_11685"/>
<evidence type="ECO:0000256" key="3">
    <source>
        <dbReference type="ARBA" id="ARBA00022692"/>
    </source>
</evidence>
<evidence type="ECO:0000256" key="5">
    <source>
        <dbReference type="ARBA" id="ARBA00023136"/>
    </source>
</evidence>
<feature type="transmembrane region" description="Helical" evidence="6">
    <location>
        <begin position="98"/>
        <end position="122"/>
    </location>
</feature>
<reference evidence="9 10" key="1">
    <citation type="journal article" date="2015" name="Int. J. Syst. Evol. Microbiol.">
        <title>Acinetobacter equi sp. nov. isolated from horse faeces.</title>
        <authorList>
            <person name="Poppel M.T."/>
            <person name="Skiebe E."/>
            <person name="Laue M."/>
            <person name="Bergmann H."/>
            <person name="Ebersberger I."/>
            <person name="Garn T."/>
            <person name="Fruth A."/>
            <person name="Baumgardt S."/>
            <person name="Busse H.J."/>
            <person name="Wilharm G."/>
        </authorList>
    </citation>
    <scope>NUCLEOTIDE SEQUENCE [LARGE SCALE GENOMIC DNA]</scope>
    <source>
        <strain evidence="9 10">114</strain>
    </source>
</reference>
<gene>
    <name evidence="9" type="ORF">AOY20_11685</name>
</gene>
<protein>
    <submittedName>
        <fullName evidence="9">Mechanosensitive ion channel protein MscS</fullName>
    </submittedName>
</protein>
<sequence>MKLSDRVDEIKLWIDQYPWLDMLTSLSIVILAAIVANFIAKHIVVKGLHKIISKLSFSDKPMFLSNKLISRIANIVPALIIMHGIVTVPFLSPNVESFVQMCTQAFIFLSLALAIFELLNLFNSAYQHNPVSKNKPIKGYLQLIKLIISIVCVLMIVGTFLQRDVFTLLASFGAMTAILMLVFQNTLLSIVASIQISSYDMVRIGDWVTLPSLNADGDVIDMSLHTITIQNFDKTYTTVPTNKLVTDAFINWRGMSLAGVRRIKRSIHIDQFSIGFMSPEMSERLQNFLLLNKYLEQKGAELEKFNESLSNHDELNQRRLTNLGTYRAYVEMYLKQHPNISKEATCMVRQLQPTSEGLPLEIYAFTNTTVWKDYENIQSDIFDHLIAILPEFGLKIYQEP</sequence>
<dbReference type="GO" id="GO:0071470">
    <property type="term" value="P:cellular response to osmotic stress"/>
    <property type="evidence" value="ECO:0007669"/>
    <property type="project" value="InterPro"/>
</dbReference>
<evidence type="ECO:0000259" key="7">
    <source>
        <dbReference type="Pfam" id="PF00924"/>
    </source>
</evidence>
<dbReference type="PANTHER" id="PTHR30414">
    <property type="entry name" value="MINICONDUCTANCE MECHANOSENSITIVE CHANNEL YBDG"/>
    <property type="match status" value="1"/>
</dbReference>
<dbReference type="Gene3D" id="2.30.30.60">
    <property type="match status" value="1"/>
</dbReference>
<organism evidence="9 10">
    <name type="scientific">Acinetobacter equi</name>
    <dbReference type="NCBI Taxonomy" id="1324350"/>
    <lineage>
        <taxon>Bacteria</taxon>
        <taxon>Pseudomonadati</taxon>
        <taxon>Pseudomonadota</taxon>
        <taxon>Gammaproteobacteria</taxon>
        <taxon>Moraxellales</taxon>
        <taxon>Moraxellaceae</taxon>
        <taxon>Acinetobacter</taxon>
    </lineage>
</organism>
<feature type="transmembrane region" description="Helical" evidence="6">
    <location>
        <begin position="168"/>
        <end position="194"/>
    </location>
</feature>
<dbReference type="InterPro" id="IPR023408">
    <property type="entry name" value="MscS_beta-dom_sf"/>
</dbReference>
<dbReference type="GO" id="GO:0012505">
    <property type="term" value="C:endomembrane system"/>
    <property type="evidence" value="ECO:0007669"/>
    <property type="project" value="UniProtKB-SubCell"/>
</dbReference>